<proteinExistence type="predicted"/>
<dbReference type="VEuPathDB" id="FungiDB:P170DRAFT_508997"/>
<sequence>MTNYNTITTSVLPRDGSTPTISRSTIANSSLTSLTTTDTISRSDIRGTIFGNLSDTPPHPRTRVTRSTITDSQVASSVVRRSTVQRSQLSVATVKRSTVISGDIVQSSLSRSTVNGGEIDSSTLSRSTAQGAQIKRSQMARSTAVSGVMEDSRLMRGAVRNCEVKECVLVGSSFEGMVVKYGVFRYGRLVGKIRGKNVLVMRKATGEDVSHAYGGRRQLEERSLEGWMGMAPDSDSEVDTDNEYVSQDEGGGNVNVHFDGRRGRTVIQQDGFTMVLREGTYTGLNFPQVNFPVPHIPNVHEWDFPESNVREEPVPPEVTARLNNPENIPQEDRPLQDVYDDPPPPYSENP</sequence>
<dbReference type="EMBL" id="MSFO01000003">
    <property type="protein sequence ID" value="PLB50936.1"/>
    <property type="molecule type" value="Genomic_DNA"/>
</dbReference>
<organism evidence="2 3">
    <name type="scientific">Aspergillus steynii IBT 23096</name>
    <dbReference type="NCBI Taxonomy" id="1392250"/>
    <lineage>
        <taxon>Eukaryota</taxon>
        <taxon>Fungi</taxon>
        <taxon>Dikarya</taxon>
        <taxon>Ascomycota</taxon>
        <taxon>Pezizomycotina</taxon>
        <taxon>Eurotiomycetes</taxon>
        <taxon>Eurotiomycetidae</taxon>
        <taxon>Eurotiales</taxon>
        <taxon>Aspergillaceae</taxon>
        <taxon>Aspergillus</taxon>
        <taxon>Aspergillus subgen. Circumdati</taxon>
    </lineage>
</organism>
<gene>
    <name evidence="2" type="ORF">P170DRAFT_508997</name>
</gene>
<dbReference type="Proteomes" id="UP000234275">
    <property type="component" value="Unassembled WGS sequence"/>
</dbReference>
<keyword evidence="3" id="KW-1185">Reference proteome</keyword>
<feature type="region of interest" description="Disordered" evidence="1">
    <location>
        <begin position="232"/>
        <end position="254"/>
    </location>
</feature>
<comment type="caution">
    <text evidence="2">The sequence shown here is derived from an EMBL/GenBank/DDBJ whole genome shotgun (WGS) entry which is preliminary data.</text>
</comment>
<feature type="region of interest" description="Disordered" evidence="1">
    <location>
        <begin position="111"/>
        <end position="138"/>
    </location>
</feature>
<reference evidence="2 3" key="1">
    <citation type="submission" date="2016-12" db="EMBL/GenBank/DDBJ databases">
        <title>The genomes of Aspergillus section Nigri reveals drivers in fungal speciation.</title>
        <authorList>
            <consortium name="DOE Joint Genome Institute"/>
            <person name="Vesth T.C."/>
            <person name="Nybo J."/>
            <person name="Theobald S."/>
            <person name="Brandl J."/>
            <person name="Frisvad J.C."/>
            <person name="Nielsen K.F."/>
            <person name="Lyhne E.K."/>
            <person name="Kogle M.E."/>
            <person name="Kuo A."/>
            <person name="Riley R."/>
            <person name="Clum A."/>
            <person name="Nolan M."/>
            <person name="Lipzen A."/>
            <person name="Salamov A."/>
            <person name="Henrissat B."/>
            <person name="Wiebenga A."/>
            <person name="De Vries R.P."/>
            <person name="Grigoriev I.V."/>
            <person name="Mortensen U.H."/>
            <person name="Andersen M.R."/>
            <person name="Baker S.E."/>
        </authorList>
    </citation>
    <scope>NUCLEOTIDE SEQUENCE [LARGE SCALE GENOMIC DNA]</scope>
    <source>
        <strain evidence="2 3">IBT 23096</strain>
    </source>
</reference>
<evidence type="ECO:0000313" key="2">
    <source>
        <dbReference type="EMBL" id="PLB50936.1"/>
    </source>
</evidence>
<dbReference type="STRING" id="1392250.A0A2I2GDF2"/>
<dbReference type="SUPFAM" id="SSF141571">
    <property type="entry name" value="Pentapeptide repeat-like"/>
    <property type="match status" value="1"/>
</dbReference>
<dbReference type="RefSeq" id="XP_024706238.1">
    <property type="nucleotide sequence ID" value="XM_024854636.1"/>
</dbReference>
<protein>
    <submittedName>
        <fullName evidence="2">Uncharacterized protein</fullName>
    </submittedName>
</protein>
<evidence type="ECO:0000313" key="3">
    <source>
        <dbReference type="Proteomes" id="UP000234275"/>
    </source>
</evidence>
<dbReference type="GeneID" id="36562342"/>
<dbReference type="OrthoDB" id="4187970at2759"/>
<dbReference type="Gene3D" id="2.160.10.20">
    <property type="entry name" value="Insect antifreeze protein"/>
    <property type="match status" value="1"/>
</dbReference>
<feature type="region of interest" description="Disordered" evidence="1">
    <location>
        <begin position="308"/>
        <end position="350"/>
    </location>
</feature>
<dbReference type="AlphaFoldDB" id="A0A2I2GDF2"/>
<name>A0A2I2GDF2_9EURO</name>
<accession>A0A2I2GDF2</accession>
<feature type="compositionally biased region" description="Pro residues" evidence="1">
    <location>
        <begin position="341"/>
        <end position="350"/>
    </location>
</feature>
<evidence type="ECO:0000256" key="1">
    <source>
        <dbReference type="SAM" id="MobiDB-lite"/>
    </source>
</evidence>